<feature type="domain" description="Homeobox" evidence="4">
    <location>
        <begin position="84"/>
        <end position="144"/>
    </location>
</feature>
<accession>E3K6E7</accession>
<dbReference type="Gene3D" id="1.10.10.60">
    <property type="entry name" value="Homeodomain-like"/>
    <property type="match status" value="1"/>
</dbReference>
<protein>
    <recommendedName>
        <fullName evidence="4">Homeobox domain-containing protein</fullName>
    </recommendedName>
</protein>
<dbReference type="InterPro" id="IPR001356">
    <property type="entry name" value="HD"/>
</dbReference>
<feature type="compositionally biased region" description="Polar residues" evidence="3">
    <location>
        <begin position="161"/>
        <end position="173"/>
    </location>
</feature>
<name>E3K6E7_PUCGT</name>
<feature type="region of interest" description="Disordered" evidence="3">
    <location>
        <begin position="249"/>
        <end position="399"/>
    </location>
</feature>
<dbReference type="Pfam" id="PF00046">
    <property type="entry name" value="Homeodomain"/>
    <property type="match status" value="1"/>
</dbReference>
<evidence type="ECO:0000259" key="4">
    <source>
        <dbReference type="PROSITE" id="PS50071"/>
    </source>
</evidence>
<keyword evidence="1 2" id="KW-0238">DNA-binding</keyword>
<evidence type="ECO:0000256" key="1">
    <source>
        <dbReference type="PROSITE-ProRule" id="PRU00108"/>
    </source>
</evidence>
<comment type="subcellular location">
    <subcellularLocation>
        <location evidence="1 2">Nucleus</location>
    </subcellularLocation>
</comment>
<evidence type="ECO:0000313" key="5">
    <source>
        <dbReference type="EMBL" id="EFP79878.1"/>
    </source>
</evidence>
<dbReference type="HOGENOM" id="CLU_578890_0_0_1"/>
<dbReference type="SMR" id="E3K6E7"/>
<feature type="compositionally biased region" description="Low complexity" evidence="3">
    <location>
        <begin position="50"/>
        <end position="77"/>
    </location>
</feature>
<keyword evidence="1 2" id="KW-0371">Homeobox</keyword>
<dbReference type="CDD" id="cd00086">
    <property type="entry name" value="homeodomain"/>
    <property type="match status" value="1"/>
</dbReference>
<organism evidence="5 6">
    <name type="scientific">Puccinia graminis f. sp. tritici (strain CRL 75-36-700-3 / race SCCL)</name>
    <name type="common">Black stem rust fungus</name>
    <dbReference type="NCBI Taxonomy" id="418459"/>
    <lineage>
        <taxon>Eukaryota</taxon>
        <taxon>Fungi</taxon>
        <taxon>Dikarya</taxon>
        <taxon>Basidiomycota</taxon>
        <taxon>Pucciniomycotina</taxon>
        <taxon>Pucciniomycetes</taxon>
        <taxon>Pucciniales</taxon>
        <taxon>Pucciniaceae</taxon>
        <taxon>Puccinia</taxon>
    </lineage>
</organism>
<dbReference type="InterPro" id="IPR009057">
    <property type="entry name" value="Homeodomain-like_sf"/>
</dbReference>
<dbReference type="KEGG" id="pgr:PGTG_05103"/>
<feature type="DNA-binding region" description="Homeobox" evidence="1">
    <location>
        <begin position="86"/>
        <end position="145"/>
    </location>
</feature>
<feature type="compositionally biased region" description="Polar residues" evidence="3">
    <location>
        <begin position="31"/>
        <end position="44"/>
    </location>
</feature>
<feature type="compositionally biased region" description="Basic and acidic residues" evidence="3">
    <location>
        <begin position="190"/>
        <end position="203"/>
    </location>
</feature>
<reference evidence="6" key="2">
    <citation type="journal article" date="2011" name="Proc. Natl. Acad. Sci. U.S.A.">
        <title>Obligate biotrophy features unraveled by the genomic analysis of rust fungi.</title>
        <authorList>
            <person name="Duplessis S."/>
            <person name="Cuomo C.A."/>
            <person name="Lin Y.-C."/>
            <person name="Aerts A."/>
            <person name="Tisserant E."/>
            <person name="Veneault-Fourrey C."/>
            <person name="Joly D.L."/>
            <person name="Hacquard S."/>
            <person name="Amselem J."/>
            <person name="Cantarel B.L."/>
            <person name="Chiu R."/>
            <person name="Coutinho P.M."/>
            <person name="Feau N."/>
            <person name="Field M."/>
            <person name="Frey P."/>
            <person name="Gelhaye E."/>
            <person name="Goldberg J."/>
            <person name="Grabherr M.G."/>
            <person name="Kodira C.D."/>
            <person name="Kohler A."/>
            <person name="Kuees U."/>
            <person name="Lindquist E.A."/>
            <person name="Lucas S.M."/>
            <person name="Mago R."/>
            <person name="Mauceli E."/>
            <person name="Morin E."/>
            <person name="Murat C."/>
            <person name="Pangilinan J.L."/>
            <person name="Park R."/>
            <person name="Pearson M."/>
            <person name="Quesneville H."/>
            <person name="Rouhier N."/>
            <person name="Sakthikumar S."/>
            <person name="Salamov A.A."/>
            <person name="Schmutz J."/>
            <person name="Selles B."/>
            <person name="Shapiro H."/>
            <person name="Tanguay P."/>
            <person name="Tuskan G.A."/>
            <person name="Henrissat B."/>
            <person name="Van de Peer Y."/>
            <person name="Rouze P."/>
            <person name="Ellis J.G."/>
            <person name="Dodds P.N."/>
            <person name="Schein J.E."/>
            <person name="Zhong S."/>
            <person name="Hamelin R.C."/>
            <person name="Grigoriev I.V."/>
            <person name="Szabo L.J."/>
            <person name="Martin F."/>
        </authorList>
    </citation>
    <scope>NUCLEOTIDE SEQUENCE [LARGE SCALE GENOMIC DNA]</scope>
    <source>
        <strain evidence="6">CRL 75-36-700-3 / race SCCL</strain>
    </source>
</reference>
<evidence type="ECO:0000256" key="3">
    <source>
        <dbReference type="SAM" id="MobiDB-lite"/>
    </source>
</evidence>
<dbReference type="SUPFAM" id="SSF46689">
    <property type="entry name" value="Homeodomain-like"/>
    <property type="match status" value="1"/>
</dbReference>
<feature type="compositionally biased region" description="Polar residues" evidence="3">
    <location>
        <begin position="458"/>
        <end position="473"/>
    </location>
</feature>
<dbReference type="VEuPathDB" id="FungiDB:PGTG_05103"/>
<evidence type="ECO:0000256" key="2">
    <source>
        <dbReference type="RuleBase" id="RU000682"/>
    </source>
</evidence>
<dbReference type="GeneID" id="10533569"/>
<dbReference type="EMBL" id="DS178274">
    <property type="protein sequence ID" value="EFP79878.1"/>
    <property type="molecule type" value="Genomic_DNA"/>
</dbReference>
<dbReference type="PROSITE" id="PS50071">
    <property type="entry name" value="HOMEOBOX_2"/>
    <property type="match status" value="1"/>
</dbReference>
<feature type="region of interest" description="Disordered" evidence="3">
    <location>
        <begin position="451"/>
        <end position="473"/>
    </location>
</feature>
<feature type="compositionally biased region" description="Low complexity" evidence="3">
    <location>
        <begin position="263"/>
        <end position="272"/>
    </location>
</feature>
<dbReference type="RefSeq" id="XP_003324297.1">
    <property type="nucleotide sequence ID" value="XM_003324249.2"/>
</dbReference>
<feature type="region of interest" description="Disordered" evidence="3">
    <location>
        <begin position="21"/>
        <end position="92"/>
    </location>
</feature>
<dbReference type="OrthoDB" id="2506590at2759"/>
<dbReference type="InParanoid" id="E3K6E7"/>
<evidence type="ECO:0000313" key="6">
    <source>
        <dbReference type="Proteomes" id="UP000008783"/>
    </source>
</evidence>
<dbReference type="Proteomes" id="UP000008783">
    <property type="component" value="Unassembled WGS sequence"/>
</dbReference>
<feature type="compositionally biased region" description="Low complexity" evidence="3">
    <location>
        <begin position="315"/>
        <end position="328"/>
    </location>
</feature>
<keyword evidence="6" id="KW-1185">Reference proteome</keyword>
<feature type="compositionally biased region" description="Low complexity" evidence="3">
    <location>
        <begin position="281"/>
        <end position="294"/>
    </location>
</feature>
<dbReference type="GO" id="GO:0005634">
    <property type="term" value="C:nucleus"/>
    <property type="evidence" value="ECO:0007669"/>
    <property type="project" value="UniProtKB-SubCell"/>
</dbReference>
<proteinExistence type="predicted"/>
<feature type="region of interest" description="Disordered" evidence="3">
    <location>
        <begin position="160"/>
        <end position="203"/>
    </location>
</feature>
<gene>
    <name evidence="5" type="ORF">PGTG_05103</name>
</gene>
<sequence length="473" mass="51714">MIDLQSATLPLFQSLTQHYYQQQQQEEDEAGTSQLIYSLLNGHQQPRADSPASSSSSSSENRHSSSPHSSSSSSSSSLPIRTKSTARQKPKPFNPWQTKILLSILNYDQHLSSVEKDMVGLTLGLSSTQINRWFCNARARELKRSKKFNELDQIKPPIETFSPSISSRLTTQPAEEEEGAEAGRAGNQLKQKERVEAESAAHIDPRLFEGLITTTTHSATPPAVAQEQPIQPPSSFNQHLNLQDILSQLNRPQPPTTNQPIPSSSSSSSASSEGEDDHTVRTPTMTSTTTTTTTNPPKHQETLLSFFSSPPPPSLQDLDFDQLFASLQQHHHHPQEEVPSASINSSPLPQPQVDHSGLNQDSLWPPLMAPSSDTPDSPSPAGLESQTPPPPPPAWIQAPVINDNNDVQNLSTDHPSVFDLLLSQLCLPPPLPAHQSFPSSSSHPLHQPSFIPPFCFSTEGSEQSTFNKPPSHS</sequence>
<dbReference type="SMART" id="SM00389">
    <property type="entry name" value="HOX"/>
    <property type="match status" value="1"/>
</dbReference>
<dbReference type="GO" id="GO:0003677">
    <property type="term" value="F:DNA binding"/>
    <property type="evidence" value="ECO:0007669"/>
    <property type="project" value="UniProtKB-UniRule"/>
</dbReference>
<feature type="compositionally biased region" description="Low complexity" evidence="3">
    <location>
        <begin position="370"/>
        <end position="380"/>
    </location>
</feature>
<dbReference type="AlphaFoldDB" id="E3K6E7"/>
<reference key="1">
    <citation type="submission" date="2007-01" db="EMBL/GenBank/DDBJ databases">
        <title>The Genome Sequence of Puccinia graminis f. sp. tritici Strain CRL 75-36-700-3.</title>
        <authorList>
            <consortium name="The Broad Institute Genome Sequencing Platform"/>
            <person name="Birren B."/>
            <person name="Lander E."/>
            <person name="Galagan J."/>
            <person name="Nusbaum C."/>
            <person name="Devon K."/>
            <person name="Cuomo C."/>
            <person name="Jaffe D."/>
            <person name="Butler J."/>
            <person name="Alvarez P."/>
            <person name="Gnerre S."/>
            <person name="Grabherr M."/>
            <person name="Mauceli E."/>
            <person name="Brockman W."/>
            <person name="Young S."/>
            <person name="LaButti K."/>
            <person name="Sykes S."/>
            <person name="DeCaprio D."/>
            <person name="Crawford M."/>
            <person name="Koehrsen M."/>
            <person name="Engels R."/>
            <person name="Montgomery P."/>
            <person name="Pearson M."/>
            <person name="Howarth C."/>
            <person name="Larson L."/>
            <person name="White J."/>
            <person name="Zeng Q."/>
            <person name="Kodira C."/>
            <person name="Yandava C."/>
            <person name="Alvarado L."/>
            <person name="O'Leary S."/>
            <person name="Szabo L."/>
            <person name="Dean R."/>
            <person name="Schein J."/>
        </authorList>
    </citation>
    <scope>NUCLEOTIDE SEQUENCE</scope>
    <source>
        <strain>CRL 75-36-700-3</strain>
    </source>
</reference>
<keyword evidence="1 2" id="KW-0539">Nucleus</keyword>